<gene>
    <name evidence="1" type="primary">pfa5</name>
    <name evidence="1" type="ORF">SLS53_003800</name>
</gene>
<dbReference type="Proteomes" id="UP001320245">
    <property type="component" value="Unassembled WGS sequence"/>
</dbReference>
<evidence type="ECO:0000313" key="2">
    <source>
        <dbReference type="Proteomes" id="UP001320245"/>
    </source>
</evidence>
<proteinExistence type="predicted"/>
<reference evidence="1 2" key="1">
    <citation type="journal article" date="2023" name="PLoS ONE">
        <title>Cytospora paraplurivora sp. nov. isolated from orchards with fruit tree decline syndrome in Ontario, Canada.</title>
        <authorList>
            <person name="Ilyukhin E."/>
            <person name="Nguyen H.D.T."/>
            <person name="Castle A.J."/>
            <person name="Ellouze W."/>
        </authorList>
    </citation>
    <scope>NUCLEOTIDE SEQUENCE [LARGE SCALE GENOMIC DNA]</scope>
    <source>
        <strain evidence="1 2">FDS-564</strain>
    </source>
</reference>
<organism evidence="1 2">
    <name type="scientific">Cytospora paraplurivora</name>
    <dbReference type="NCBI Taxonomy" id="2898453"/>
    <lineage>
        <taxon>Eukaryota</taxon>
        <taxon>Fungi</taxon>
        <taxon>Dikarya</taxon>
        <taxon>Ascomycota</taxon>
        <taxon>Pezizomycotina</taxon>
        <taxon>Sordariomycetes</taxon>
        <taxon>Sordariomycetidae</taxon>
        <taxon>Diaporthales</taxon>
        <taxon>Cytosporaceae</taxon>
        <taxon>Cytospora</taxon>
    </lineage>
</organism>
<protein>
    <submittedName>
        <fullName evidence="1">Palmitoyltransferase pfa5</fullName>
    </submittedName>
</protein>
<name>A0AAN9YH35_9PEZI</name>
<dbReference type="AlphaFoldDB" id="A0AAN9YH35"/>
<keyword evidence="2" id="KW-1185">Reference proteome</keyword>
<accession>A0AAN9YH35</accession>
<evidence type="ECO:0000313" key="1">
    <source>
        <dbReference type="EMBL" id="KAK7743781.1"/>
    </source>
</evidence>
<comment type="caution">
    <text evidence="1">The sequence shown here is derived from an EMBL/GenBank/DDBJ whole genome shotgun (WGS) entry which is preliminary data.</text>
</comment>
<dbReference type="EMBL" id="JAJSPL020000012">
    <property type="protein sequence ID" value="KAK7743781.1"/>
    <property type="molecule type" value="Genomic_DNA"/>
</dbReference>
<sequence>MATISHQYALTNMTNIENLSAKAKAYTLAIRIPLDKTPARASSSEAKDYATITFPLSDPNFDGNQFIYDNAGADRSGRPVEHKFAIVNADIGENPWDTGSYYKNWTSVMGNGLVDWLLPLRLSPCCENSGTYPTGPLIDKLRERLKEGYE</sequence>